<reference evidence="1" key="1">
    <citation type="submission" date="2023-03" db="EMBL/GenBank/DDBJ databases">
        <title>Massive genome expansion in bonnet fungi (Mycena s.s.) driven by repeated elements and novel gene families across ecological guilds.</title>
        <authorList>
            <consortium name="Lawrence Berkeley National Laboratory"/>
            <person name="Harder C.B."/>
            <person name="Miyauchi S."/>
            <person name="Viragh M."/>
            <person name="Kuo A."/>
            <person name="Thoen E."/>
            <person name="Andreopoulos B."/>
            <person name="Lu D."/>
            <person name="Skrede I."/>
            <person name="Drula E."/>
            <person name="Henrissat B."/>
            <person name="Morin E."/>
            <person name="Kohler A."/>
            <person name="Barry K."/>
            <person name="LaButti K."/>
            <person name="Morin E."/>
            <person name="Salamov A."/>
            <person name="Lipzen A."/>
            <person name="Mereny Z."/>
            <person name="Hegedus B."/>
            <person name="Baldrian P."/>
            <person name="Stursova M."/>
            <person name="Weitz H."/>
            <person name="Taylor A."/>
            <person name="Grigoriev I.V."/>
            <person name="Nagy L.G."/>
            <person name="Martin F."/>
            <person name="Kauserud H."/>
        </authorList>
    </citation>
    <scope>NUCLEOTIDE SEQUENCE</scope>
    <source>
        <strain evidence="1">CBHHK173m</strain>
    </source>
</reference>
<evidence type="ECO:0000313" key="1">
    <source>
        <dbReference type="EMBL" id="KAJ7101432.1"/>
    </source>
</evidence>
<accession>A0AAD6UIL3</accession>
<dbReference type="PROSITE" id="PS51257">
    <property type="entry name" value="PROKAR_LIPOPROTEIN"/>
    <property type="match status" value="1"/>
</dbReference>
<evidence type="ECO:0000313" key="2">
    <source>
        <dbReference type="Proteomes" id="UP001222325"/>
    </source>
</evidence>
<dbReference type="AlphaFoldDB" id="A0AAD6UIL3"/>
<organism evidence="1 2">
    <name type="scientific">Mycena belliarum</name>
    <dbReference type="NCBI Taxonomy" id="1033014"/>
    <lineage>
        <taxon>Eukaryota</taxon>
        <taxon>Fungi</taxon>
        <taxon>Dikarya</taxon>
        <taxon>Basidiomycota</taxon>
        <taxon>Agaricomycotina</taxon>
        <taxon>Agaricomycetes</taxon>
        <taxon>Agaricomycetidae</taxon>
        <taxon>Agaricales</taxon>
        <taxon>Marasmiineae</taxon>
        <taxon>Mycenaceae</taxon>
        <taxon>Mycena</taxon>
    </lineage>
</organism>
<comment type="caution">
    <text evidence="1">The sequence shown here is derived from an EMBL/GenBank/DDBJ whole genome shotgun (WGS) entry which is preliminary data.</text>
</comment>
<dbReference type="Proteomes" id="UP001222325">
    <property type="component" value="Unassembled WGS sequence"/>
</dbReference>
<sequence length="171" mass="17601">MRLTRARFPLPWPAVACGCWPAVPTFALGGVYGGGGPVVYGGGGPGPSAFTLGRSSCRWHPFEPSNGVARTIGGNGRSRRRRPTLRGCTFPAPELVAQAHATVRAHAVPVGVIAVAQRRVGRRGGRCFVAGDGVPLPSTVCHDTRAALAVAGVVEGDFGAEVVAMVHTALV</sequence>
<keyword evidence="2" id="KW-1185">Reference proteome</keyword>
<gene>
    <name evidence="1" type="ORF">B0H15DRAFT_796231</name>
</gene>
<dbReference type="EMBL" id="JARJCN010000004">
    <property type="protein sequence ID" value="KAJ7101432.1"/>
    <property type="molecule type" value="Genomic_DNA"/>
</dbReference>
<name>A0AAD6UIL3_9AGAR</name>
<protein>
    <submittedName>
        <fullName evidence="1">Uncharacterized protein</fullName>
    </submittedName>
</protein>
<proteinExistence type="predicted"/>